<dbReference type="AlphaFoldDB" id="A0A0B7AGA3"/>
<dbReference type="InterPro" id="IPR001436">
    <property type="entry name" value="Alpha-crystallin/sHSP_animal"/>
</dbReference>
<gene>
    <name evidence="4" type="primary">ORF117656</name>
</gene>
<dbReference type="SUPFAM" id="SSF49764">
    <property type="entry name" value="HSP20-like chaperones"/>
    <property type="match status" value="1"/>
</dbReference>
<dbReference type="InterPro" id="IPR002068">
    <property type="entry name" value="A-crystallin/Hsp20_dom"/>
</dbReference>
<proteinExistence type="inferred from homology"/>
<evidence type="ECO:0000256" key="1">
    <source>
        <dbReference type="PROSITE-ProRule" id="PRU00285"/>
    </source>
</evidence>
<accession>A0A0B7AGA3</accession>
<dbReference type="CDD" id="cd06526">
    <property type="entry name" value="metazoan_ACD"/>
    <property type="match status" value="1"/>
</dbReference>
<dbReference type="PANTHER" id="PTHR45640">
    <property type="entry name" value="HEAT SHOCK PROTEIN HSP-12.2-RELATED"/>
    <property type="match status" value="1"/>
</dbReference>
<dbReference type="PROSITE" id="PS01031">
    <property type="entry name" value="SHSP"/>
    <property type="match status" value="1"/>
</dbReference>
<dbReference type="GO" id="GO:0005634">
    <property type="term" value="C:nucleus"/>
    <property type="evidence" value="ECO:0007669"/>
    <property type="project" value="TreeGrafter"/>
</dbReference>
<reference evidence="4" key="1">
    <citation type="submission" date="2014-12" db="EMBL/GenBank/DDBJ databases">
        <title>Insight into the proteome of Arion vulgaris.</title>
        <authorList>
            <person name="Aradska J."/>
            <person name="Bulat T."/>
            <person name="Smidak R."/>
            <person name="Sarate P."/>
            <person name="Gangsoo J."/>
            <person name="Sialana F."/>
            <person name="Bilban M."/>
            <person name="Lubec G."/>
        </authorList>
    </citation>
    <scope>NUCLEOTIDE SEQUENCE</scope>
    <source>
        <tissue evidence="4">Skin</tissue>
    </source>
</reference>
<feature type="domain" description="SHSP" evidence="3">
    <location>
        <begin position="60"/>
        <end position="167"/>
    </location>
</feature>
<dbReference type="GO" id="GO:0009408">
    <property type="term" value="P:response to heat"/>
    <property type="evidence" value="ECO:0007669"/>
    <property type="project" value="TreeGrafter"/>
</dbReference>
<evidence type="ECO:0000313" key="4">
    <source>
        <dbReference type="EMBL" id="CEK79818.1"/>
    </source>
</evidence>
<name>A0A0B7AGA3_9EUPU</name>
<dbReference type="GO" id="GO:0005737">
    <property type="term" value="C:cytoplasm"/>
    <property type="evidence" value="ECO:0007669"/>
    <property type="project" value="TreeGrafter"/>
</dbReference>
<comment type="similarity">
    <text evidence="1 2">Belongs to the small heat shock protein (HSP20) family.</text>
</comment>
<dbReference type="PANTHER" id="PTHR45640:SF26">
    <property type="entry name" value="RE23625P"/>
    <property type="match status" value="1"/>
</dbReference>
<dbReference type="GO" id="GO:0051082">
    <property type="term" value="F:unfolded protein binding"/>
    <property type="evidence" value="ECO:0007669"/>
    <property type="project" value="TreeGrafter"/>
</dbReference>
<sequence length="169" mass="19701">MEHLVPLRRENWSFFERQRQVFGDLFKDMGDEWKEFDRELDRMRKDLFTLTAPDFNDFGSTLLKPERPIVSDADGNKRLSLRFDCKEFKPEEITVKTIDNRLIVQAKHVEESPGRKVYKEFSRQYALPHKIDPLTLNSTLAADGVLSIEAPAPAAIDAPRERILPIMRL</sequence>
<dbReference type="EMBL" id="HACG01032953">
    <property type="protein sequence ID" value="CEK79818.1"/>
    <property type="molecule type" value="Transcribed_RNA"/>
</dbReference>
<dbReference type="PRINTS" id="PR00299">
    <property type="entry name" value="ACRYSTALLIN"/>
</dbReference>
<dbReference type="Pfam" id="PF00011">
    <property type="entry name" value="HSP20"/>
    <property type="match status" value="1"/>
</dbReference>
<organism evidence="4">
    <name type="scientific">Arion vulgaris</name>
    <dbReference type="NCBI Taxonomy" id="1028688"/>
    <lineage>
        <taxon>Eukaryota</taxon>
        <taxon>Metazoa</taxon>
        <taxon>Spiralia</taxon>
        <taxon>Lophotrochozoa</taxon>
        <taxon>Mollusca</taxon>
        <taxon>Gastropoda</taxon>
        <taxon>Heterobranchia</taxon>
        <taxon>Euthyneura</taxon>
        <taxon>Panpulmonata</taxon>
        <taxon>Eupulmonata</taxon>
        <taxon>Stylommatophora</taxon>
        <taxon>Helicina</taxon>
        <taxon>Arionoidea</taxon>
        <taxon>Arionidae</taxon>
        <taxon>Arion</taxon>
    </lineage>
</organism>
<dbReference type="InterPro" id="IPR008978">
    <property type="entry name" value="HSP20-like_chaperone"/>
</dbReference>
<protein>
    <recommendedName>
        <fullName evidence="3">SHSP domain-containing protein</fullName>
    </recommendedName>
</protein>
<dbReference type="GO" id="GO:0042026">
    <property type="term" value="P:protein refolding"/>
    <property type="evidence" value="ECO:0007669"/>
    <property type="project" value="TreeGrafter"/>
</dbReference>
<dbReference type="Gene3D" id="2.60.40.790">
    <property type="match status" value="1"/>
</dbReference>
<evidence type="ECO:0000259" key="3">
    <source>
        <dbReference type="PROSITE" id="PS01031"/>
    </source>
</evidence>
<evidence type="ECO:0000256" key="2">
    <source>
        <dbReference type="RuleBase" id="RU003616"/>
    </source>
</evidence>